<dbReference type="InterPro" id="IPR036291">
    <property type="entry name" value="NAD(P)-bd_dom_sf"/>
</dbReference>
<dbReference type="PANTHER" id="PTHR15020">
    <property type="entry name" value="FLAVIN REDUCTASE-RELATED"/>
    <property type="match status" value="1"/>
</dbReference>
<dbReference type="AlphaFoldDB" id="A0A417Z3F3"/>
<dbReference type="Pfam" id="PF13460">
    <property type="entry name" value="NAD_binding_10"/>
    <property type="match status" value="1"/>
</dbReference>
<protein>
    <submittedName>
        <fullName evidence="2">SDR family oxidoreductase</fullName>
    </submittedName>
</protein>
<name>A0A417Z3F3_9MICO</name>
<dbReference type="SUPFAM" id="SSF51735">
    <property type="entry name" value="NAD(P)-binding Rossmann-fold domains"/>
    <property type="match status" value="1"/>
</dbReference>
<accession>A0A417Z3F3</accession>
<proteinExistence type="predicted"/>
<dbReference type="Gene3D" id="3.40.50.720">
    <property type="entry name" value="NAD(P)-binding Rossmann-like Domain"/>
    <property type="match status" value="1"/>
</dbReference>
<evidence type="ECO:0000313" key="3">
    <source>
        <dbReference type="Proteomes" id="UP000285376"/>
    </source>
</evidence>
<comment type="caution">
    <text evidence="2">The sequence shown here is derived from an EMBL/GenBank/DDBJ whole genome shotgun (WGS) entry which is preliminary data.</text>
</comment>
<organism evidence="2 3">
    <name type="scientific">Dermacoccus abyssi</name>
    <dbReference type="NCBI Taxonomy" id="322596"/>
    <lineage>
        <taxon>Bacteria</taxon>
        <taxon>Bacillati</taxon>
        <taxon>Actinomycetota</taxon>
        <taxon>Actinomycetes</taxon>
        <taxon>Micrococcales</taxon>
        <taxon>Dermacoccaceae</taxon>
        <taxon>Dermacoccus</taxon>
    </lineage>
</organism>
<evidence type="ECO:0000259" key="1">
    <source>
        <dbReference type="Pfam" id="PF13460"/>
    </source>
</evidence>
<dbReference type="RefSeq" id="WP_118914191.1">
    <property type="nucleotide sequence ID" value="NZ_CBCRVH010000014.1"/>
</dbReference>
<dbReference type="Proteomes" id="UP000285376">
    <property type="component" value="Unassembled WGS sequence"/>
</dbReference>
<reference evidence="2 3" key="1">
    <citation type="submission" date="2018-08" db="EMBL/GenBank/DDBJ databases">
        <title>Whole genome sequence analysis of Dermacoccus abyssi bacteria isolated from Deep Mariana trench Micromonospora spp reveals genes involved in the environmental adaptation and production of secondary metabolites.</title>
        <authorList>
            <person name="Abdel-Mageed W.M."/>
            <person name="Lehri B."/>
            <person name="Nouioui I."/>
            <person name="Goodfellow I."/>
            <person name="Jaspars M."/>
            <person name="Karlyshev A."/>
        </authorList>
    </citation>
    <scope>NUCLEOTIDE SEQUENCE [LARGE SCALE GENOMIC DNA]</scope>
    <source>
        <strain evidence="2 3">MT1.1</strain>
    </source>
</reference>
<dbReference type="PANTHER" id="PTHR15020:SF50">
    <property type="entry name" value="UPF0659 PROTEIN YMR090W"/>
    <property type="match status" value="1"/>
</dbReference>
<dbReference type="EMBL" id="QWLM01000014">
    <property type="protein sequence ID" value="RHW44691.1"/>
    <property type="molecule type" value="Genomic_DNA"/>
</dbReference>
<sequence>MAHVGIVGGHGKIALLTAPLLVEAGHEVTSIVRNPDHVGDVEATGATALVADISALSTEEIKELFTEQGFDALVWSAGAGGGDPERTIAVDRDAAIRTMDAASAVGPERYVMVSYLGASLDHGVPEDNDFHTYAQAKAEADEHLRGTSLKWTLVGPTALSLDEPSGSIEITTTRGDVKASRANVARVIAAVLADDSTIGKALPFTDGDVPIAEAVAQAPASERLA</sequence>
<dbReference type="InterPro" id="IPR016040">
    <property type="entry name" value="NAD(P)-bd_dom"/>
</dbReference>
<dbReference type="CDD" id="cd05243">
    <property type="entry name" value="SDR_a5"/>
    <property type="match status" value="1"/>
</dbReference>
<feature type="domain" description="NAD(P)-binding" evidence="1">
    <location>
        <begin position="8"/>
        <end position="194"/>
    </location>
</feature>
<gene>
    <name evidence="2" type="ORF">D1832_11560</name>
</gene>
<evidence type="ECO:0000313" key="2">
    <source>
        <dbReference type="EMBL" id="RHW44691.1"/>
    </source>
</evidence>